<dbReference type="SUPFAM" id="SSF48452">
    <property type="entry name" value="TPR-like"/>
    <property type="match status" value="4"/>
</dbReference>
<accession>A0AAJ6BGW9</accession>
<organism evidence="2 3">
    <name type="scientific">Candidatus Pseudobacter hemicellulosilyticus</name>
    <dbReference type="NCBI Taxonomy" id="3121375"/>
    <lineage>
        <taxon>Bacteria</taxon>
        <taxon>Pseudomonadati</taxon>
        <taxon>Bacteroidota</taxon>
        <taxon>Chitinophagia</taxon>
        <taxon>Chitinophagales</taxon>
        <taxon>Chitinophagaceae</taxon>
        <taxon>Pseudobacter</taxon>
    </lineage>
</organism>
<dbReference type="PANTHER" id="PTHR10098:SF108">
    <property type="entry name" value="TETRATRICOPEPTIDE REPEAT PROTEIN 28"/>
    <property type="match status" value="1"/>
</dbReference>
<evidence type="ECO:0000259" key="1">
    <source>
        <dbReference type="Pfam" id="PF12770"/>
    </source>
</evidence>
<gene>
    <name evidence="2" type="ORF">P0Y53_19005</name>
</gene>
<dbReference type="Proteomes" id="UP001220610">
    <property type="component" value="Chromosome"/>
</dbReference>
<name>A0AAJ6BGW9_9BACT</name>
<evidence type="ECO:0000313" key="3">
    <source>
        <dbReference type="Proteomes" id="UP001220610"/>
    </source>
</evidence>
<dbReference type="Gene3D" id="1.25.40.10">
    <property type="entry name" value="Tetratricopeptide repeat domain"/>
    <property type="match status" value="3"/>
</dbReference>
<dbReference type="InterPro" id="IPR024983">
    <property type="entry name" value="CHAT_dom"/>
</dbReference>
<reference evidence="2" key="1">
    <citation type="submission" date="2023-03" db="EMBL/GenBank/DDBJ databases">
        <title>Andean soil-derived lignocellulolytic bacterial consortium as a source of novel taxa and putative plastic-active enzymes.</title>
        <authorList>
            <person name="Diaz-Garcia L."/>
            <person name="Chuvochina M."/>
            <person name="Feuerriegel G."/>
            <person name="Bunk B."/>
            <person name="Sproer C."/>
            <person name="Streit W.R."/>
            <person name="Rodriguez L.M."/>
            <person name="Overmann J."/>
            <person name="Jimenez D.J."/>
        </authorList>
    </citation>
    <scope>NUCLEOTIDE SEQUENCE</scope>
    <source>
        <strain evidence="2">MAG 7</strain>
    </source>
</reference>
<feature type="domain" description="CHAT" evidence="1">
    <location>
        <begin position="1069"/>
        <end position="1340"/>
    </location>
</feature>
<evidence type="ECO:0000313" key="2">
    <source>
        <dbReference type="EMBL" id="WEK34581.1"/>
    </source>
</evidence>
<proteinExistence type="predicted"/>
<dbReference type="InterPro" id="IPR011990">
    <property type="entry name" value="TPR-like_helical_dom_sf"/>
</dbReference>
<dbReference type="PANTHER" id="PTHR10098">
    <property type="entry name" value="RAPSYN-RELATED"/>
    <property type="match status" value="1"/>
</dbReference>
<protein>
    <submittedName>
        <fullName evidence="2">CHAT domain-containing protein</fullName>
    </submittedName>
</protein>
<sequence>MPNETENPYILLVDQLITALNDEAELGRLLQANEALMTPALHDVLLQLMRSYQDSPEAIKLLEALNTILAPWISRQTLLTWIHLASAEERAAMAGEDLFFLTNQHAQGLWKRVDRQHNLFPLLNELRPLVTDRLFQLKGSEHLHYFVNDLLFFLSDADWLTQSPRLQQPPADAGEALVFLFLGSGFLQLHPYPYEPAIPDAGIRFLTMAMGWYEASGQQEHWLSVLNDLSIAWRFRRHGPAEENRNKALQFAEQAMELAGTHPDTDPWARAVNTLGNALMEYKETEMIERAIAVFQLLDNEAAREKFPMIWAMAQNNLGIAHRQRKEGNRRENLEKAVGYYTRSIEIRTRERTPMEWARTQFNIGLLYTYMEHLEITEQHRLVVTHYRNALLEYTREKNPVDWLKIHQQLADIYMWQDRHNRFFDVDEAIAALKEVTGLLDRQRDFVAWATAMTQLAKAYFLRSKREKTDNIEKVIALYMDLLDHFKEEDFPTLWAQVQLGLAMAWYERGIGSRRDNLEQYIQCLNNSLRYYTRTDYPERWAQAQQELGIAFAHRLSGSPPDNLEQAIHHYQAAMEVATKETMPEQWALCQQGLGPTYFNRIRGDKAGNLEMAIRAYHRALEVYTRESHPDSWAMTMSNLGNSYMRRISGKRSDNIEQAIQTYEAALQERSREKYPYEWAFTMGNLASAYGERTQGNQEENQEKAISIFKEVQLIRSRDKYPYEWGFQQINLALAYLRRVTGEKNANTREAISLLNSALDIFTREQDPVQWSKVQHNLAATWKQLDEAGAGEQALAHYYQALEVRTPDLLPTECLLTVRGMAGLVARKGNDEELLRILELGHQAIENIRNEAASSQSKERLSEENFHLYAALVDACLRLGELDKAFQYISISKSRSLAEKMGSQKPDIQRLSLDIPGLAQSWEELETIWQQISEVQRLLVRGMSGRQDGDDVNNRLAPEEGLRQLQQLQQLRKQKKEAFFLQYPALAASMVLPPLPLSSAIELSRQLGATLLEYYHHDTGWTAIVIHPGGYHFVPLPAAAGTALQETAEWALALEQGLPALHGAVFQKQLLSRLYNAIVLPVKEFLPAAGPLLVAPHGLMHFVPVGLATSPAGKLWLEEYELSLLPGITMAHALYQQQLKEPPAGPSFNNIFIATHSGHEPYKLHYTLPEVEEVRAGFAKETLLAEEQALPEAVIKAVNQGGYDVLHFSCHGGFDELEPELSGLQLNGMLTIEKVFNELNLRHRPLVVMSACQTGRSKVTGGDALTGLNQAWLQSGAGAVVGSLWSVNDRSTMHLFQQFYAGRQQSGLSAQQSLRHAMQATRALPGYQSAFFWGAFQVYGLPVVPVSK</sequence>
<dbReference type="Pfam" id="PF12770">
    <property type="entry name" value="CHAT"/>
    <property type="match status" value="1"/>
</dbReference>
<dbReference type="EMBL" id="CP119311">
    <property type="protein sequence ID" value="WEK34581.1"/>
    <property type="molecule type" value="Genomic_DNA"/>
</dbReference>